<keyword evidence="2" id="KW-1185">Reference proteome</keyword>
<organism evidence="1 2">
    <name type="scientific">Manihot esculenta</name>
    <name type="common">Cassava</name>
    <name type="synonym">Jatropha manihot</name>
    <dbReference type="NCBI Taxonomy" id="3983"/>
    <lineage>
        <taxon>Eukaryota</taxon>
        <taxon>Viridiplantae</taxon>
        <taxon>Streptophyta</taxon>
        <taxon>Embryophyta</taxon>
        <taxon>Tracheophyta</taxon>
        <taxon>Spermatophyta</taxon>
        <taxon>Magnoliopsida</taxon>
        <taxon>eudicotyledons</taxon>
        <taxon>Gunneridae</taxon>
        <taxon>Pentapetalae</taxon>
        <taxon>rosids</taxon>
        <taxon>fabids</taxon>
        <taxon>Malpighiales</taxon>
        <taxon>Euphorbiaceae</taxon>
        <taxon>Crotonoideae</taxon>
        <taxon>Manihoteae</taxon>
        <taxon>Manihot</taxon>
    </lineage>
</organism>
<evidence type="ECO:0000313" key="2">
    <source>
        <dbReference type="Proteomes" id="UP000091857"/>
    </source>
</evidence>
<sequence length="626" mass="72323">MNYQFGSAFYIIIIETICWRGGLKPYFNFVEARVSRHKCSHCDSVQRKVEKHKSNYMCEASHHLELEKMEQLENSVEAMTRLPPYTEVEDSLKEEIVELQDQLQDQFVMRRALEKAMSYYPFSYDTMNDKSIPKATKDLIKEIAVLELEIVHLERYLLSLYRSTFDHQQRSSPPTFDEICKRDSDMHRGTFPVDPRQDIITDNHNSVKQSNHLKWHQNSPGNRPMERNVTWGPGKLLDSGIHQSYYSVSQRSLRSPSRKSLSRAVDAYHSLPLAMLEKNNSHSTSLADYLGTNIQEYVFENPNLLSEEMIRCISSIYSKLADPPLIGCDYPSSPLSFCSSQTDFPAQGQGETWSFNSSIDNPFHIGDSKELSGPYCTMATVQWIHRDSEKLKKVQHKLKVFRSLVSQLEEVDPRKLKQEEKLAFWINVHNALVMHAYLVYGIPHSNMKRMSLILKAAYNVGGHNVNVDMIQNSILGCHLLRPGQWLRNLFSSKPKFKVGDPRKSYSVDYPEPRLHFALSAGRCSDPAVRVYTPKTMFEDLEAAKEEYIQSNLIIHQEKKLHLPKLVECFAKELDLCPDGLLEMIDHLLPNSFRKSTWGCPHVKSGKSIEWTNHNFSFRYLFSKELV</sequence>
<dbReference type="EMBL" id="CM004401">
    <property type="protein sequence ID" value="KAG8637641.1"/>
    <property type="molecule type" value="Genomic_DNA"/>
</dbReference>
<protein>
    <submittedName>
        <fullName evidence="1">Uncharacterized protein</fullName>
    </submittedName>
</protein>
<reference evidence="2" key="1">
    <citation type="journal article" date="2016" name="Nat. Biotechnol.">
        <title>Sequencing wild and cultivated cassava and related species reveals extensive interspecific hybridization and genetic diversity.</title>
        <authorList>
            <person name="Bredeson J.V."/>
            <person name="Lyons J.B."/>
            <person name="Prochnik S.E."/>
            <person name="Wu G.A."/>
            <person name="Ha C.M."/>
            <person name="Edsinger-Gonzales E."/>
            <person name="Grimwood J."/>
            <person name="Schmutz J."/>
            <person name="Rabbi I.Y."/>
            <person name="Egesi C."/>
            <person name="Nauluvula P."/>
            <person name="Lebot V."/>
            <person name="Ndunguru J."/>
            <person name="Mkamilo G."/>
            <person name="Bart R.S."/>
            <person name="Setter T.L."/>
            <person name="Gleadow R.M."/>
            <person name="Kulakow P."/>
            <person name="Ferguson M.E."/>
            <person name="Rounsley S."/>
            <person name="Rokhsar D.S."/>
        </authorList>
    </citation>
    <scope>NUCLEOTIDE SEQUENCE [LARGE SCALE GENOMIC DNA]</scope>
    <source>
        <strain evidence="2">cv. AM560-2</strain>
    </source>
</reference>
<accession>A0ACB7GCK8</accession>
<evidence type="ECO:0000313" key="1">
    <source>
        <dbReference type="EMBL" id="KAG8637641.1"/>
    </source>
</evidence>
<proteinExistence type="predicted"/>
<dbReference type="Proteomes" id="UP000091857">
    <property type="component" value="Chromosome 15"/>
</dbReference>
<name>A0ACB7GCK8_MANES</name>
<gene>
    <name evidence="1" type="ORF">MANES_15G147300v8</name>
</gene>
<comment type="caution">
    <text evidence="1">The sequence shown here is derived from an EMBL/GenBank/DDBJ whole genome shotgun (WGS) entry which is preliminary data.</text>
</comment>